<reference evidence="2" key="1">
    <citation type="submission" date="2020-06" db="EMBL/GenBank/DDBJ databases">
        <authorList>
            <person name="Link T."/>
            <person name="Ehrmann M."/>
        </authorList>
    </citation>
    <scope>NUCLEOTIDE SEQUENCE</scope>
    <source>
        <strain evidence="2">TMW 2.2257</strain>
    </source>
</reference>
<proteinExistence type="predicted"/>
<comment type="caution">
    <text evidence="2">The sequence shown here is derived from an EMBL/GenBank/DDBJ whole genome shotgun (WGS) entry which is preliminary data.</text>
</comment>
<evidence type="ECO:0000313" key="3">
    <source>
        <dbReference type="Proteomes" id="UP001057280"/>
    </source>
</evidence>
<evidence type="ECO:0008006" key="4">
    <source>
        <dbReference type="Google" id="ProtNLM"/>
    </source>
</evidence>
<keyword evidence="1" id="KW-0175">Coiled coil</keyword>
<accession>A0AB35HM12</accession>
<dbReference type="AlphaFoldDB" id="A0AB35HM12"/>
<name>A0AB35HM12_TETHA</name>
<reference evidence="2" key="2">
    <citation type="journal article" date="2021" name="BMC Microbiol.">
        <title>The diversity among the species Tetragenococcus halophilus including new isolates from a lupine seed fermentation.</title>
        <authorList>
            <person name="Link T."/>
            <person name="Vogel R.F."/>
            <person name="Ehrmann M.A."/>
        </authorList>
    </citation>
    <scope>NUCLEOTIDE SEQUENCE</scope>
    <source>
        <strain evidence="2">TMW 2.2257</strain>
    </source>
</reference>
<dbReference type="Proteomes" id="UP001057280">
    <property type="component" value="Unassembled WGS sequence"/>
</dbReference>
<gene>
    <name evidence="2" type="ORF">HXW75_02245</name>
</gene>
<dbReference type="RefSeq" id="WP_061840089.1">
    <property type="nucleotide sequence ID" value="NZ_BLRN01000088.1"/>
</dbReference>
<sequence>MNQEQTISKEQYVNNQLADQIAVLSVEKAQLQAENILLSQRVTELTKNDEEEKEKMNDVKNK</sequence>
<evidence type="ECO:0000313" key="2">
    <source>
        <dbReference type="EMBL" id="MCO8297289.1"/>
    </source>
</evidence>
<organism evidence="2 3">
    <name type="scientific">Tetragenococcus halophilus</name>
    <name type="common">Pediococcus halophilus</name>
    <dbReference type="NCBI Taxonomy" id="51669"/>
    <lineage>
        <taxon>Bacteria</taxon>
        <taxon>Bacillati</taxon>
        <taxon>Bacillota</taxon>
        <taxon>Bacilli</taxon>
        <taxon>Lactobacillales</taxon>
        <taxon>Enterococcaceae</taxon>
        <taxon>Tetragenococcus</taxon>
    </lineage>
</organism>
<feature type="coiled-coil region" evidence="1">
    <location>
        <begin position="14"/>
        <end position="62"/>
    </location>
</feature>
<dbReference type="EMBL" id="JACACB010000004">
    <property type="protein sequence ID" value="MCO8297289.1"/>
    <property type="molecule type" value="Genomic_DNA"/>
</dbReference>
<evidence type="ECO:0000256" key="1">
    <source>
        <dbReference type="SAM" id="Coils"/>
    </source>
</evidence>
<protein>
    <recommendedName>
        <fullName evidence="4">Phage protein</fullName>
    </recommendedName>
</protein>